<proteinExistence type="predicted"/>
<dbReference type="Proteomes" id="UP001230504">
    <property type="component" value="Unassembled WGS sequence"/>
</dbReference>
<name>A0AAD8UY05_9PEZI</name>
<keyword evidence="2" id="KW-1185">Reference proteome</keyword>
<feature type="non-terminal residue" evidence="1">
    <location>
        <position position="63"/>
    </location>
</feature>
<dbReference type="RefSeq" id="XP_060407493.1">
    <property type="nucleotide sequence ID" value="XM_060559339.1"/>
</dbReference>
<dbReference type="GeneID" id="85443579"/>
<organism evidence="1 2">
    <name type="scientific">Colletotrichum navitas</name>
    <dbReference type="NCBI Taxonomy" id="681940"/>
    <lineage>
        <taxon>Eukaryota</taxon>
        <taxon>Fungi</taxon>
        <taxon>Dikarya</taxon>
        <taxon>Ascomycota</taxon>
        <taxon>Pezizomycotina</taxon>
        <taxon>Sordariomycetes</taxon>
        <taxon>Hypocreomycetidae</taxon>
        <taxon>Glomerellales</taxon>
        <taxon>Glomerellaceae</taxon>
        <taxon>Colletotrichum</taxon>
        <taxon>Colletotrichum graminicola species complex</taxon>
    </lineage>
</organism>
<dbReference type="AlphaFoldDB" id="A0AAD8UY05"/>
<protein>
    <submittedName>
        <fullName evidence="1">Uncharacterized protein</fullName>
    </submittedName>
</protein>
<evidence type="ECO:0000313" key="1">
    <source>
        <dbReference type="EMBL" id="KAK1566314.1"/>
    </source>
</evidence>
<reference evidence="1" key="1">
    <citation type="submission" date="2021-06" db="EMBL/GenBank/DDBJ databases">
        <title>Comparative genomics, transcriptomics and evolutionary studies reveal genomic signatures of adaptation to plant cell wall in hemibiotrophic fungi.</title>
        <authorList>
            <consortium name="DOE Joint Genome Institute"/>
            <person name="Baroncelli R."/>
            <person name="Diaz J.F."/>
            <person name="Benocci T."/>
            <person name="Peng M."/>
            <person name="Battaglia E."/>
            <person name="Haridas S."/>
            <person name="Andreopoulos W."/>
            <person name="Labutti K."/>
            <person name="Pangilinan J."/>
            <person name="Floch G.L."/>
            <person name="Makela M.R."/>
            <person name="Henrissat B."/>
            <person name="Grigoriev I.V."/>
            <person name="Crouch J.A."/>
            <person name="De Vries R.P."/>
            <person name="Sukno S.A."/>
            <person name="Thon M.R."/>
        </authorList>
    </citation>
    <scope>NUCLEOTIDE SEQUENCE</scope>
    <source>
        <strain evidence="1">CBS 125086</strain>
    </source>
</reference>
<sequence>MGMCPFRGSCHAEAETVKPPCSWAVVCRISSLLCCFQMRAEMFLRKASHFLSPAAYGGGLGLH</sequence>
<dbReference type="EMBL" id="JAHLJV010000146">
    <property type="protein sequence ID" value="KAK1566314.1"/>
    <property type="molecule type" value="Genomic_DNA"/>
</dbReference>
<accession>A0AAD8UY05</accession>
<comment type="caution">
    <text evidence="1">The sequence shown here is derived from an EMBL/GenBank/DDBJ whole genome shotgun (WGS) entry which is preliminary data.</text>
</comment>
<evidence type="ECO:0000313" key="2">
    <source>
        <dbReference type="Proteomes" id="UP001230504"/>
    </source>
</evidence>
<gene>
    <name evidence="1" type="ORF">LY79DRAFT_572266</name>
</gene>